<dbReference type="InterPro" id="IPR055742">
    <property type="entry name" value="DUF7318"/>
</dbReference>
<dbReference type="Pfam" id="PF24002">
    <property type="entry name" value="DUF7318"/>
    <property type="match status" value="1"/>
</dbReference>
<accession>A0A1J5TXB0</accession>
<evidence type="ECO:0000313" key="2">
    <source>
        <dbReference type="EMBL" id="OIR16662.1"/>
    </source>
</evidence>
<reference evidence="2 3" key="1">
    <citation type="submission" date="2016-08" db="EMBL/GenBank/DDBJ databases">
        <title>New Insights into Marine Group III Euryarchaeota, from dark to light.</title>
        <authorList>
            <person name="Haro-Moreno J.M."/>
            <person name="Rodriguez-Valera F."/>
            <person name="Lopez-Garcia P."/>
            <person name="Moreira D."/>
            <person name="Martin-Cuadrado A.B."/>
        </authorList>
    </citation>
    <scope>NUCLEOTIDE SEQUENCE [LARGE SCALE GENOMIC DNA]</scope>
    <source>
        <strain evidence="2">CG-Bathy1</strain>
    </source>
</reference>
<dbReference type="EMBL" id="MIYU01000012">
    <property type="protein sequence ID" value="OIR16662.1"/>
    <property type="molecule type" value="Genomic_DNA"/>
</dbReference>
<protein>
    <submittedName>
        <fullName evidence="2">Uncharacterized protein</fullName>
    </submittedName>
</protein>
<dbReference type="Proteomes" id="UP000183815">
    <property type="component" value="Unassembled WGS sequence"/>
</dbReference>
<evidence type="ECO:0000256" key="1">
    <source>
        <dbReference type="SAM" id="Phobius"/>
    </source>
</evidence>
<comment type="caution">
    <text evidence="2">The sequence shown here is derived from an EMBL/GenBank/DDBJ whole genome shotgun (WGS) entry which is preliminary data.</text>
</comment>
<keyword evidence="1" id="KW-1133">Transmembrane helix</keyword>
<proteinExistence type="predicted"/>
<dbReference type="AlphaFoldDB" id="A0A1J5TXB0"/>
<organism evidence="2 3">
    <name type="scientific">Marine Group III euryarchaeote CG-Bathy1</name>
    <dbReference type="NCBI Taxonomy" id="1889001"/>
    <lineage>
        <taxon>Archaea</taxon>
        <taxon>Methanobacteriati</taxon>
        <taxon>Thermoplasmatota</taxon>
        <taxon>Thermoplasmata</taxon>
        <taxon>Candidatus Thermoprofundales</taxon>
    </lineage>
</organism>
<name>A0A1J5TXB0_9ARCH</name>
<gene>
    <name evidence="2" type="ORF">BEU04_01635</name>
</gene>
<evidence type="ECO:0000313" key="3">
    <source>
        <dbReference type="Proteomes" id="UP000183815"/>
    </source>
</evidence>
<feature type="transmembrane region" description="Helical" evidence="1">
    <location>
        <begin position="79"/>
        <end position="99"/>
    </location>
</feature>
<keyword evidence="1" id="KW-0472">Membrane</keyword>
<sequence length="123" mass="14095">MQITEVNELLEKVSKGEMTAKDAEKVLGTERDEELGEIFKEEPAEEQLSSFAVILCLLVLQVMYDSLFVMGILEGWDQQFLSFVFGMALLILGIMLDVYRRSFLPDILEVKGKRFKVISKLDR</sequence>
<keyword evidence="1" id="KW-0812">Transmembrane</keyword>
<feature type="transmembrane region" description="Helical" evidence="1">
    <location>
        <begin position="48"/>
        <end position="73"/>
    </location>
</feature>